<comment type="caution">
    <text evidence="2">The sequence shown here is derived from an EMBL/GenBank/DDBJ whole genome shotgun (WGS) entry which is preliminary data.</text>
</comment>
<proteinExistence type="predicted"/>
<accession>A0A642UGV2</accession>
<name>A0A642UGV2_DIURU</name>
<sequence>MAREDPKEIPVRSRESSIGDEAMAAMNRPMDRPSWMPFGSSSPPSTSQMNMKKPMMKKPKKNADFQPQDMLTMD</sequence>
<protein>
    <submittedName>
        <fullName evidence="2">Uncharacterized protein</fullName>
    </submittedName>
</protein>
<gene>
    <name evidence="2" type="ORF">DIURU_005548</name>
</gene>
<dbReference type="EMBL" id="SWFT01000162">
    <property type="protein sequence ID" value="KAA8896808.1"/>
    <property type="molecule type" value="Genomic_DNA"/>
</dbReference>
<feature type="region of interest" description="Disordered" evidence="1">
    <location>
        <begin position="1"/>
        <end position="74"/>
    </location>
</feature>
<evidence type="ECO:0000313" key="3">
    <source>
        <dbReference type="Proteomes" id="UP000449547"/>
    </source>
</evidence>
<evidence type="ECO:0000256" key="1">
    <source>
        <dbReference type="SAM" id="MobiDB-lite"/>
    </source>
</evidence>
<organism evidence="2 3">
    <name type="scientific">Diutina rugosa</name>
    <name type="common">Yeast</name>
    <name type="synonym">Candida rugosa</name>
    <dbReference type="NCBI Taxonomy" id="5481"/>
    <lineage>
        <taxon>Eukaryota</taxon>
        <taxon>Fungi</taxon>
        <taxon>Dikarya</taxon>
        <taxon>Ascomycota</taxon>
        <taxon>Saccharomycotina</taxon>
        <taxon>Pichiomycetes</taxon>
        <taxon>Debaryomycetaceae</taxon>
        <taxon>Diutina</taxon>
    </lineage>
</organism>
<dbReference type="VEuPathDB" id="FungiDB:DIURU_005548"/>
<feature type="compositionally biased region" description="Polar residues" evidence="1">
    <location>
        <begin position="39"/>
        <end position="48"/>
    </location>
</feature>
<dbReference type="RefSeq" id="XP_034009604.1">
    <property type="nucleotide sequence ID" value="XM_034158542.1"/>
</dbReference>
<reference evidence="2 3" key="1">
    <citation type="submission" date="2019-07" db="EMBL/GenBank/DDBJ databases">
        <title>Genome assembly of two rare yeast pathogens: Diutina rugosa and Trichomonascus ciferrii.</title>
        <authorList>
            <person name="Mixao V."/>
            <person name="Saus E."/>
            <person name="Hansen A."/>
            <person name="Lass-Flor C."/>
            <person name="Gabaldon T."/>
        </authorList>
    </citation>
    <scope>NUCLEOTIDE SEQUENCE [LARGE SCALE GENOMIC DNA]</scope>
    <source>
        <strain evidence="2 3">CBS 613</strain>
    </source>
</reference>
<dbReference type="AlphaFoldDB" id="A0A642UGV2"/>
<feature type="compositionally biased region" description="Basic and acidic residues" evidence="1">
    <location>
        <begin position="1"/>
        <end position="17"/>
    </location>
</feature>
<dbReference type="GeneID" id="54784199"/>
<keyword evidence="3" id="KW-1185">Reference proteome</keyword>
<dbReference type="Proteomes" id="UP000449547">
    <property type="component" value="Unassembled WGS sequence"/>
</dbReference>
<evidence type="ECO:0000313" key="2">
    <source>
        <dbReference type="EMBL" id="KAA8896808.1"/>
    </source>
</evidence>